<comment type="caution">
    <text evidence="9">The sequence shown here is derived from an EMBL/GenBank/DDBJ whole genome shotgun (WGS) entry which is preliminary data.</text>
</comment>
<evidence type="ECO:0000313" key="10">
    <source>
        <dbReference type="Proteomes" id="UP001172082"/>
    </source>
</evidence>
<evidence type="ECO:0000256" key="2">
    <source>
        <dbReference type="ARBA" id="ARBA00011900"/>
    </source>
</evidence>
<dbReference type="PRINTS" id="PR00505">
    <property type="entry name" value="D12N6MTFRASE"/>
</dbReference>
<dbReference type="PROSITE" id="PS00092">
    <property type="entry name" value="N6_MTASE"/>
    <property type="match status" value="1"/>
</dbReference>
<dbReference type="GO" id="GO:0009007">
    <property type="term" value="F:site-specific DNA-methyltransferase (adenine-specific) activity"/>
    <property type="evidence" value="ECO:0007669"/>
    <property type="project" value="UniProtKB-EC"/>
</dbReference>
<keyword evidence="3 7" id="KW-0489">Methyltransferase</keyword>
<dbReference type="Proteomes" id="UP001172082">
    <property type="component" value="Unassembled WGS sequence"/>
</dbReference>
<comment type="catalytic activity">
    <reaction evidence="6 7">
        <text>a 2'-deoxyadenosine in DNA + S-adenosyl-L-methionine = an N(6)-methyl-2'-deoxyadenosine in DNA + S-adenosyl-L-homocysteine + H(+)</text>
        <dbReference type="Rhea" id="RHEA:15197"/>
        <dbReference type="Rhea" id="RHEA-COMP:12418"/>
        <dbReference type="Rhea" id="RHEA-COMP:12419"/>
        <dbReference type="ChEBI" id="CHEBI:15378"/>
        <dbReference type="ChEBI" id="CHEBI:57856"/>
        <dbReference type="ChEBI" id="CHEBI:59789"/>
        <dbReference type="ChEBI" id="CHEBI:90615"/>
        <dbReference type="ChEBI" id="CHEBI:90616"/>
        <dbReference type="EC" id="2.1.1.72"/>
    </reaction>
</comment>
<dbReference type="EMBL" id="JAUJEA010000010">
    <property type="protein sequence ID" value="MDN5204236.1"/>
    <property type="molecule type" value="Genomic_DNA"/>
</dbReference>
<evidence type="ECO:0000256" key="5">
    <source>
        <dbReference type="ARBA" id="ARBA00022691"/>
    </source>
</evidence>
<comment type="similarity">
    <text evidence="1 7">Belongs to the N(4)/N(6)-methyltransferase family.</text>
</comment>
<dbReference type="InterPro" id="IPR029063">
    <property type="entry name" value="SAM-dependent_MTases_sf"/>
</dbReference>
<dbReference type="NCBIfam" id="TIGR00571">
    <property type="entry name" value="dam"/>
    <property type="match status" value="1"/>
</dbReference>
<dbReference type="PANTHER" id="PTHR30481">
    <property type="entry name" value="DNA ADENINE METHYLASE"/>
    <property type="match status" value="1"/>
</dbReference>
<dbReference type="InterPro" id="IPR023095">
    <property type="entry name" value="Ade_MeTrfase_dom_2"/>
</dbReference>
<dbReference type="InterPro" id="IPR002052">
    <property type="entry name" value="DNA_methylase_N6_adenine_CS"/>
</dbReference>
<evidence type="ECO:0000256" key="4">
    <source>
        <dbReference type="ARBA" id="ARBA00022679"/>
    </source>
</evidence>
<evidence type="ECO:0000256" key="7">
    <source>
        <dbReference type="RuleBase" id="RU361257"/>
    </source>
</evidence>
<evidence type="ECO:0000256" key="8">
    <source>
        <dbReference type="SAM" id="Coils"/>
    </source>
</evidence>
<accession>A0ABT8KU08</accession>
<name>A0ABT8KU08_9BACT</name>
<feature type="coiled-coil region" evidence="8">
    <location>
        <begin position="63"/>
        <end position="90"/>
    </location>
</feature>
<keyword evidence="5 7" id="KW-0949">S-adenosyl-L-methionine</keyword>
<reference evidence="9" key="1">
    <citation type="submission" date="2023-06" db="EMBL/GenBank/DDBJ databases">
        <title>Genomic of Parafulvivirga corallium.</title>
        <authorList>
            <person name="Wang G."/>
        </authorList>
    </citation>
    <scope>NUCLEOTIDE SEQUENCE</scope>
    <source>
        <strain evidence="9">BMA10</strain>
    </source>
</reference>
<dbReference type="Gene3D" id="1.10.1020.10">
    <property type="entry name" value="Adenine-specific Methyltransferase, Domain 2"/>
    <property type="match status" value="1"/>
</dbReference>
<dbReference type="InterPro" id="IPR012263">
    <property type="entry name" value="M_m6A_EcoRV"/>
</dbReference>
<keyword evidence="10" id="KW-1185">Reference proteome</keyword>
<evidence type="ECO:0000256" key="6">
    <source>
        <dbReference type="ARBA" id="ARBA00047942"/>
    </source>
</evidence>
<dbReference type="Pfam" id="PF02086">
    <property type="entry name" value="MethyltransfD12"/>
    <property type="match status" value="1"/>
</dbReference>
<sequence>MNKEVNASTKPFLRWAGGKNWLVKNINNYLPIDGFNNYIEPFLGGGSIFFHLAPQKAILSDLNKELIETYKALRSNVNEIIDELSKFRNDEKFYYQIRSKKIKSDIKKAAKFIYLNQTSFNGIYRVNLKGEYNVPFGHRKKDFLQPENLLKASKSLQFADIKTRDFYDSLNDIQKNDLVFLDPPYTVTHNNNGFIKYNSKLFDLDAQRKLSAFIDCLAEIGAYYILTNAAHMEVKNIFSKPNNYMIEISRASLVGGMKAKRGKYSELIFTNIDRHG</sequence>
<proteinExistence type="inferred from homology"/>
<evidence type="ECO:0000313" key="9">
    <source>
        <dbReference type="EMBL" id="MDN5204236.1"/>
    </source>
</evidence>
<evidence type="ECO:0000256" key="1">
    <source>
        <dbReference type="ARBA" id="ARBA00006594"/>
    </source>
</evidence>
<gene>
    <name evidence="9" type="ORF">QQ008_22785</name>
</gene>
<evidence type="ECO:0000256" key="3">
    <source>
        <dbReference type="ARBA" id="ARBA00022603"/>
    </source>
</evidence>
<dbReference type="Gene3D" id="3.40.50.150">
    <property type="entry name" value="Vaccinia Virus protein VP39"/>
    <property type="match status" value="1"/>
</dbReference>
<dbReference type="PANTHER" id="PTHR30481:SF3">
    <property type="entry name" value="DNA ADENINE METHYLASE"/>
    <property type="match status" value="1"/>
</dbReference>
<dbReference type="EC" id="2.1.1.72" evidence="2 7"/>
<keyword evidence="8" id="KW-0175">Coiled coil</keyword>
<dbReference type="RefSeq" id="WP_346754261.1">
    <property type="nucleotide sequence ID" value="NZ_JAUJEA010000010.1"/>
</dbReference>
<dbReference type="InterPro" id="IPR012327">
    <property type="entry name" value="MeTrfase_D12"/>
</dbReference>
<protein>
    <recommendedName>
        <fullName evidence="2 7">Site-specific DNA-methyltransferase (adenine-specific)</fullName>
        <ecNumber evidence="2 7">2.1.1.72</ecNumber>
    </recommendedName>
</protein>
<organism evidence="9 10">
    <name type="scientific">Splendidivirga corallicola</name>
    <dbReference type="NCBI Taxonomy" id="3051826"/>
    <lineage>
        <taxon>Bacteria</taxon>
        <taxon>Pseudomonadati</taxon>
        <taxon>Bacteroidota</taxon>
        <taxon>Cytophagia</taxon>
        <taxon>Cytophagales</taxon>
        <taxon>Splendidivirgaceae</taxon>
        <taxon>Splendidivirga</taxon>
    </lineage>
</organism>
<dbReference type="SUPFAM" id="SSF53335">
    <property type="entry name" value="S-adenosyl-L-methionine-dependent methyltransferases"/>
    <property type="match status" value="1"/>
</dbReference>
<keyword evidence="4 7" id="KW-0808">Transferase</keyword>
<dbReference type="PIRSF" id="PIRSF000398">
    <property type="entry name" value="M_m6A_EcoRV"/>
    <property type="match status" value="1"/>
</dbReference>
<dbReference type="GO" id="GO:0032259">
    <property type="term" value="P:methylation"/>
    <property type="evidence" value="ECO:0007669"/>
    <property type="project" value="UniProtKB-KW"/>
</dbReference>